<gene>
    <name evidence="2" type="ORF">METZ01_LOCUS80877</name>
</gene>
<organism evidence="2">
    <name type="scientific">marine metagenome</name>
    <dbReference type="NCBI Taxonomy" id="408172"/>
    <lineage>
        <taxon>unclassified sequences</taxon>
        <taxon>metagenomes</taxon>
        <taxon>ecological metagenomes</taxon>
    </lineage>
</organism>
<feature type="transmembrane region" description="Helical" evidence="1">
    <location>
        <begin position="7"/>
        <end position="25"/>
    </location>
</feature>
<dbReference type="EMBL" id="UINC01006521">
    <property type="protein sequence ID" value="SVA28023.1"/>
    <property type="molecule type" value="Genomic_DNA"/>
</dbReference>
<feature type="transmembrane region" description="Helical" evidence="1">
    <location>
        <begin position="31"/>
        <end position="50"/>
    </location>
</feature>
<sequence length="83" mass="9445">MWFLINQYSLVFSLLLVGPVSWIVISRVLDWRWGTLFLGCFLVGALLLFYTQSSEASLIDTRSEWDGALSSGTPMLVEVYSDY</sequence>
<proteinExistence type="predicted"/>
<dbReference type="AlphaFoldDB" id="A0A381UMH8"/>
<accession>A0A381UMH8</accession>
<protein>
    <submittedName>
        <fullName evidence="2">Uncharacterized protein</fullName>
    </submittedName>
</protein>
<reference evidence="2" key="1">
    <citation type="submission" date="2018-05" db="EMBL/GenBank/DDBJ databases">
        <authorList>
            <person name="Lanie J.A."/>
            <person name="Ng W.-L."/>
            <person name="Kazmierczak K.M."/>
            <person name="Andrzejewski T.M."/>
            <person name="Davidsen T.M."/>
            <person name="Wayne K.J."/>
            <person name="Tettelin H."/>
            <person name="Glass J.I."/>
            <person name="Rusch D."/>
            <person name="Podicherti R."/>
            <person name="Tsui H.-C.T."/>
            <person name="Winkler M.E."/>
        </authorList>
    </citation>
    <scope>NUCLEOTIDE SEQUENCE</scope>
</reference>
<evidence type="ECO:0000313" key="2">
    <source>
        <dbReference type="EMBL" id="SVA28023.1"/>
    </source>
</evidence>
<keyword evidence="1" id="KW-1133">Transmembrane helix</keyword>
<evidence type="ECO:0000256" key="1">
    <source>
        <dbReference type="SAM" id="Phobius"/>
    </source>
</evidence>
<keyword evidence="1" id="KW-0472">Membrane</keyword>
<name>A0A381UMH8_9ZZZZ</name>
<keyword evidence="1" id="KW-0812">Transmembrane</keyword>